<evidence type="ECO:0000256" key="1">
    <source>
        <dbReference type="SAM" id="Phobius"/>
    </source>
</evidence>
<accession>A0ABV9N1C4</accession>
<feature type="transmembrane region" description="Helical" evidence="1">
    <location>
        <begin position="60"/>
        <end position="78"/>
    </location>
</feature>
<evidence type="ECO:0000259" key="2">
    <source>
        <dbReference type="Pfam" id="PF13239"/>
    </source>
</evidence>
<feature type="domain" description="2TM" evidence="2">
    <location>
        <begin position="13"/>
        <end position="98"/>
    </location>
</feature>
<comment type="caution">
    <text evidence="3">The sequence shown here is derived from an EMBL/GenBank/DDBJ whole genome shotgun (WGS) entry which is preliminary data.</text>
</comment>
<organism evidence="3 4">
    <name type="scientific">Geojedonia litorea</name>
    <dbReference type="NCBI Taxonomy" id="1268269"/>
    <lineage>
        <taxon>Bacteria</taxon>
        <taxon>Pseudomonadati</taxon>
        <taxon>Bacteroidota</taxon>
        <taxon>Flavobacteriia</taxon>
        <taxon>Flavobacteriales</taxon>
        <taxon>Flavobacteriaceae</taxon>
        <taxon>Geojedonia</taxon>
    </lineage>
</organism>
<keyword evidence="1" id="KW-1133">Transmembrane helix</keyword>
<reference evidence="4" key="1">
    <citation type="journal article" date="2019" name="Int. J. Syst. Evol. Microbiol.">
        <title>The Global Catalogue of Microorganisms (GCM) 10K type strain sequencing project: providing services to taxonomists for standard genome sequencing and annotation.</title>
        <authorList>
            <consortium name="The Broad Institute Genomics Platform"/>
            <consortium name="The Broad Institute Genome Sequencing Center for Infectious Disease"/>
            <person name="Wu L."/>
            <person name="Ma J."/>
        </authorList>
    </citation>
    <scope>NUCLEOTIDE SEQUENCE [LARGE SCALE GENOMIC DNA]</scope>
    <source>
        <strain evidence="4">CCUG 63682</strain>
    </source>
</reference>
<evidence type="ECO:0000313" key="3">
    <source>
        <dbReference type="EMBL" id="MFC4721229.1"/>
    </source>
</evidence>
<keyword evidence="1" id="KW-0812">Transmembrane</keyword>
<keyword evidence="4" id="KW-1185">Reference proteome</keyword>
<sequence>MKTPSENKDKLIRAKEKVRHLKVFYVHLVGYIIVVLLLLYNLYIIDDHNRYADFFKKFNTIIILAWTVFIAFHAWNVFKGRLFFKKSWEDRKLNEYLENEDTKWE</sequence>
<dbReference type="InterPro" id="IPR025698">
    <property type="entry name" value="2TM_dom"/>
</dbReference>
<dbReference type="Proteomes" id="UP001595953">
    <property type="component" value="Unassembled WGS sequence"/>
</dbReference>
<evidence type="ECO:0000313" key="4">
    <source>
        <dbReference type="Proteomes" id="UP001595953"/>
    </source>
</evidence>
<dbReference type="RefSeq" id="WP_387960735.1">
    <property type="nucleotide sequence ID" value="NZ_JBHSGP010000005.1"/>
</dbReference>
<dbReference type="EMBL" id="JBHSGP010000005">
    <property type="protein sequence ID" value="MFC4721229.1"/>
    <property type="molecule type" value="Genomic_DNA"/>
</dbReference>
<dbReference type="Pfam" id="PF13239">
    <property type="entry name" value="2TM"/>
    <property type="match status" value="1"/>
</dbReference>
<feature type="transmembrane region" description="Helical" evidence="1">
    <location>
        <begin position="21"/>
        <end position="40"/>
    </location>
</feature>
<gene>
    <name evidence="3" type="ORF">ACFO5O_02765</name>
</gene>
<proteinExistence type="predicted"/>
<keyword evidence="1" id="KW-0472">Membrane</keyword>
<name>A0ABV9N1C4_9FLAO</name>
<protein>
    <submittedName>
        <fullName evidence="3">2TM domain-containing protein</fullName>
    </submittedName>
</protein>